<dbReference type="OrthoDB" id="2639558at2759"/>
<keyword evidence="4" id="KW-1185">Reference proteome</keyword>
<feature type="region of interest" description="Disordered" evidence="2">
    <location>
        <begin position="65"/>
        <end position="142"/>
    </location>
</feature>
<dbReference type="EMBL" id="KN822240">
    <property type="protein sequence ID" value="KIM51791.1"/>
    <property type="molecule type" value="Genomic_DNA"/>
</dbReference>
<name>A0A0C3D6S4_9AGAM</name>
<dbReference type="AlphaFoldDB" id="A0A0C3D6S4"/>
<reference evidence="3 4" key="1">
    <citation type="submission" date="2014-04" db="EMBL/GenBank/DDBJ databases">
        <authorList>
            <consortium name="DOE Joint Genome Institute"/>
            <person name="Kuo A."/>
            <person name="Kohler A."/>
            <person name="Nagy L.G."/>
            <person name="Floudas D."/>
            <person name="Copeland A."/>
            <person name="Barry K.W."/>
            <person name="Cichocki N."/>
            <person name="Veneault-Fourrey C."/>
            <person name="LaButti K."/>
            <person name="Lindquist E.A."/>
            <person name="Lipzen A."/>
            <person name="Lundell T."/>
            <person name="Morin E."/>
            <person name="Murat C."/>
            <person name="Sun H."/>
            <person name="Tunlid A."/>
            <person name="Henrissat B."/>
            <person name="Grigoriev I.V."/>
            <person name="Hibbett D.S."/>
            <person name="Martin F."/>
            <person name="Nordberg H.P."/>
            <person name="Cantor M.N."/>
            <person name="Hua S.X."/>
        </authorList>
    </citation>
    <scope>NUCLEOTIDE SEQUENCE [LARGE SCALE GENOMIC DNA]</scope>
    <source>
        <strain evidence="3 4">Foug A</strain>
    </source>
</reference>
<dbReference type="InParanoid" id="A0A0C3D6S4"/>
<sequence>MACMASHLSLNMYPPPSDHRHPKWPPTAGTESGFAQCVTQHVPTPSPLSAHESLFGGEFNFRLTGETGSASTHSSAGQSDGTSRHSLFQPPQMPFSDHSQNHSLLFSSMGDSRHCEGSLGDFSSASPSPAAGMRSSGLPSYSSESQAMCSHLSMPDYTANYGAYPSRVQNATPFHGTGMSARHDHAAQMNALPNHMFQLLMEEVKKVNVRLKELHSENRTMCEELTSRVEQIKATVSAVNEKVSAASAKLSKPGTAAKNISNQHPKLKPILHLKVFEMCGVETLSTDHRMAAMVKHINGLPNLAAFEEVEGIIKGEKVRLDFIMLPAQNKRTNLAQMKHEKGMKELDDADYDKGMMMMMAKSYWRTLAGEVRTMADPMKQMQQQQRLKEKRHRTRHSQIAVHQCEAVPEFKQTYNVQGAMAMIDTDFGSEHLTTHVNSLSEAMNNRRQVQDVPITRWKTTGLKWRSIDYIAFLRVLDSIHKKQRQHGSTDFNPSASTSREPVSKRCKTAAKKDAVTPSFDNNPSKMDDRPPASCKQNLTIPFQLMFDAKWLAIHPSEEVIEGMPWLKEFYLRAKEGGLSAADLLYLEQLAADQS</sequence>
<proteinExistence type="predicted"/>
<feature type="compositionally biased region" description="Polar residues" evidence="2">
    <location>
        <begin position="486"/>
        <end position="500"/>
    </location>
</feature>
<keyword evidence="1" id="KW-0175">Coiled coil</keyword>
<reference evidence="4" key="2">
    <citation type="submission" date="2015-01" db="EMBL/GenBank/DDBJ databases">
        <title>Evolutionary Origins and Diversification of the Mycorrhizal Mutualists.</title>
        <authorList>
            <consortium name="DOE Joint Genome Institute"/>
            <consortium name="Mycorrhizal Genomics Consortium"/>
            <person name="Kohler A."/>
            <person name="Kuo A."/>
            <person name="Nagy L.G."/>
            <person name="Floudas D."/>
            <person name="Copeland A."/>
            <person name="Barry K.W."/>
            <person name="Cichocki N."/>
            <person name="Veneault-Fourrey C."/>
            <person name="LaButti K."/>
            <person name="Lindquist E.A."/>
            <person name="Lipzen A."/>
            <person name="Lundell T."/>
            <person name="Morin E."/>
            <person name="Murat C."/>
            <person name="Riley R."/>
            <person name="Ohm R."/>
            <person name="Sun H."/>
            <person name="Tunlid A."/>
            <person name="Henrissat B."/>
            <person name="Grigoriev I.V."/>
            <person name="Hibbett D.S."/>
            <person name="Martin F."/>
        </authorList>
    </citation>
    <scope>NUCLEOTIDE SEQUENCE [LARGE SCALE GENOMIC DNA]</scope>
    <source>
        <strain evidence="4">Foug A</strain>
    </source>
</reference>
<evidence type="ECO:0000313" key="4">
    <source>
        <dbReference type="Proteomes" id="UP000053989"/>
    </source>
</evidence>
<gene>
    <name evidence="3" type="ORF">SCLCIDRAFT_1165656</name>
</gene>
<dbReference type="Proteomes" id="UP000053989">
    <property type="component" value="Unassembled WGS sequence"/>
</dbReference>
<feature type="compositionally biased region" description="Polar residues" evidence="2">
    <location>
        <begin position="97"/>
        <end position="110"/>
    </location>
</feature>
<evidence type="ECO:0000313" key="3">
    <source>
        <dbReference type="EMBL" id="KIM51791.1"/>
    </source>
</evidence>
<organism evidence="3 4">
    <name type="scientific">Scleroderma citrinum Foug A</name>
    <dbReference type="NCBI Taxonomy" id="1036808"/>
    <lineage>
        <taxon>Eukaryota</taxon>
        <taxon>Fungi</taxon>
        <taxon>Dikarya</taxon>
        <taxon>Basidiomycota</taxon>
        <taxon>Agaricomycotina</taxon>
        <taxon>Agaricomycetes</taxon>
        <taxon>Agaricomycetidae</taxon>
        <taxon>Boletales</taxon>
        <taxon>Sclerodermatineae</taxon>
        <taxon>Sclerodermataceae</taxon>
        <taxon>Scleroderma</taxon>
    </lineage>
</organism>
<evidence type="ECO:0000256" key="2">
    <source>
        <dbReference type="SAM" id="MobiDB-lite"/>
    </source>
</evidence>
<accession>A0A0C3D6S4</accession>
<protein>
    <submittedName>
        <fullName evidence="3">Uncharacterized protein</fullName>
    </submittedName>
</protein>
<feature type="region of interest" description="Disordered" evidence="2">
    <location>
        <begin position="483"/>
        <end position="532"/>
    </location>
</feature>
<feature type="compositionally biased region" description="Polar residues" evidence="2">
    <location>
        <begin position="66"/>
        <end position="86"/>
    </location>
</feature>
<feature type="region of interest" description="Disordered" evidence="2">
    <location>
        <begin position="1"/>
        <end position="31"/>
    </location>
</feature>
<feature type="coiled-coil region" evidence="1">
    <location>
        <begin position="197"/>
        <end position="242"/>
    </location>
</feature>
<dbReference type="HOGENOM" id="CLU_035526_1_0_1"/>
<evidence type="ECO:0000256" key="1">
    <source>
        <dbReference type="SAM" id="Coils"/>
    </source>
</evidence>